<dbReference type="EMBL" id="CP107020">
    <property type="protein sequence ID" value="UYG15763.1"/>
    <property type="molecule type" value="Genomic_DNA"/>
</dbReference>
<evidence type="ECO:0008006" key="3">
    <source>
        <dbReference type="Google" id="ProtNLM"/>
    </source>
</evidence>
<keyword evidence="2" id="KW-1185">Reference proteome</keyword>
<proteinExistence type="predicted"/>
<dbReference type="Proteomes" id="UP001164305">
    <property type="component" value="Chromosome"/>
</dbReference>
<reference evidence="1" key="1">
    <citation type="submission" date="2022-10" db="EMBL/GenBank/DDBJ databases">
        <title>Whole-Genome Sequencing of Brachybacterium huguangmaarense BRM-3, Isolated from Betula schmidtii.</title>
        <authorList>
            <person name="Haam D."/>
        </authorList>
    </citation>
    <scope>NUCLEOTIDE SEQUENCE</scope>
    <source>
        <strain evidence="1">BRM-3</strain>
    </source>
</reference>
<protein>
    <recommendedName>
        <fullName evidence="3">Tail assembly chaperone</fullName>
    </recommendedName>
</protein>
<gene>
    <name evidence="1" type="ORF">BRM3_08905</name>
</gene>
<accession>A0ABY6FZB6</accession>
<name>A0ABY6FZB6_9MICO</name>
<organism evidence="1 2">
    <name type="scientific">Brachybacterium huguangmaarense</name>
    <dbReference type="NCBI Taxonomy" id="1652028"/>
    <lineage>
        <taxon>Bacteria</taxon>
        <taxon>Bacillati</taxon>
        <taxon>Actinomycetota</taxon>
        <taxon>Actinomycetes</taxon>
        <taxon>Micrococcales</taxon>
        <taxon>Dermabacteraceae</taxon>
        <taxon>Brachybacterium</taxon>
    </lineage>
</organism>
<evidence type="ECO:0000313" key="1">
    <source>
        <dbReference type="EMBL" id="UYG15763.1"/>
    </source>
</evidence>
<evidence type="ECO:0000313" key="2">
    <source>
        <dbReference type="Proteomes" id="UP001164305"/>
    </source>
</evidence>
<dbReference type="RefSeq" id="WP_263592977.1">
    <property type="nucleotide sequence ID" value="NZ_CP107020.1"/>
</dbReference>
<sequence length="110" mass="12541">MSKSSKRRLVRLNQVRPAYEEAVGTKGGQYPFVGNDDIEYSFPHPAFMPKELRAELDDADDEDEIARILLGEQYEKFIKGGNDVEDLMLLFQNVGAEYRGKADKVRISRS</sequence>